<evidence type="ECO:0000256" key="1">
    <source>
        <dbReference type="SAM" id="Phobius"/>
    </source>
</evidence>
<feature type="transmembrane region" description="Helical" evidence="1">
    <location>
        <begin position="64"/>
        <end position="90"/>
    </location>
</feature>
<dbReference type="AlphaFoldDB" id="A0AA39U973"/>
<evidence type="ECO:0008006" key="4">
    <source>
        <dbReference type="Google" id="ProtNLM"/>
    </source>
</evidence>
<feature type="transmembrane region" description="Helical" evidence="1">
    <location>
        <begin position="177"/>
        <end position="199"/>
    </location>
</feature>
<accession>A0AA39U973</accession>
<organism evidence="2 3">
    <name type="scientific">Armillaria novae-zelandiae</name>
    <dbReference type="NCBI Taxonomy" id="153914"/>
    <lineage>
        <taxon>Eukaryota</taxon>
        <taxon>Fungi</taxon>
        <taxon>Dikarya</taxon>
        <taxon>Basidiomycota</taxon>
        <taxon>Agaricomycotina</taxon>
        <taxon>Agaricomycetes</taxon>
        <taxon>Agaricomycetidae</taxon>
        <taxon>Agaricales</taxon>
        <taxon>Marasmiineae</taxon>
        <taxon>Physalacriaceae</taxon>
        <taxon>Armillaria</taxon>
    </lineage>
</organism>
<keyword evidence="1" id="KW-0472">Membrane</keyword>
<dbReference type="EMBL" id="JAUEPR010000009">
    <property type="protein sequence ID" value="KAK0480807.1"/>
    <property type="molecule type" value="Genomic_DNA"/>
</dbReference>
<keyword evidence="1" id="KW-1133">Transmembrane helix</keyword>
<feature type="transmembrane region" description="Helical" evidence="1">
    <location>
        <begin position="110"/>
        <end position="131"/>
    </location>
</feature>
<evidence type="ECO:0000313" key="2">
    <source>
        <dbReference type="EMBL" id="KAK0480807.1"/>
    </source>
</evidence>
<dbReference type="Proteomes" id="UP001175227">
    <property type="component" value="Unassembled WGS sequence"/>
</dbReference>
<feature type="transmembrane region" description="Helical" evidence="1">
    <location>
        <begin position="31"/>
        <end position="52"/>
    </location>
</feature>
<gene>
    <name evidence="2" type="ORF">IW261DRAFT_1607398</name>
</gene>
<keyword evidence="3" id="KW-1185">Reference proteome</keyword>
<sequence>MASQADGLLDFTNDEMAYLSRFLDSNFNSKILLALLYGIYTGILAITLWNIFFNKCWPIRRAMIILIILLYALTTISFAIEWFIICFAFIENGETFWNVLFVLVDGTSKAVILKGITGTMSSILTDSYMIWCCWMVWGRRWAVVLLPILFLIFGTVSKILSVYFINMDSHDHLTPKIFTLLYPSFILVTTLWCTLLIIYRILNIVGVKHRANGRLRVYQHFLEVLVESSALYSISLVVYLAIVICDHNNQSQYYFDAIVGIMKGVAPTLIAGRDTVRHRARPDDSWQGSVIGSASVRSQEPEHSQATFQEDYWTSSMLDGDLEAQHGSSVREPSPTLHSVSVVANGIHANTGVPLEASCHTQSHSLLHNCSSHSEDAIHDSVMVDKMTALN</sequence>
<evidence type="ECO:0000313" key="3">
    <source>
        <dbReference type="Proteomes" id="UP001175227"/>
    </source>
</evidence>
<name>A0AA39U973_9AGAR</name>
<comment type="caution">
    <text evidence="2">The sequence shown here is derived from an EMBL/GenBank/DDBJ whole genome shotgun (WGS) entry which is preliminary data.</text>
</comment>
<keyword evidence="1" id="KW-0812">Transmembrane</keyword>
<feature type="transmembrane region" description="Helical" evidence="1">
    <location>
        <begin position="220"/>
        <end position="242"/>
    </location>
</feature>
<feature type="transmembrane region" description="Helical" evidence="1">
    <location>
        <begin position="143"/>
        <end position="165"/>
    </location>
</feature>
<protein>
    <recommendedName>
        <fullName evidence="4">Transmembrane protein</fullName>
    </recommendedName>
</protein>
<reference evidence="2" key="1">
    <citation type="submission" date="2023-06" db="EMBL/GenBank/DDBJ databases">
        <authorList>
            <consortium name="Lawrence Berkeley National Laboratory"/>
            <person name="Ahrendt S."/>
            <person name="Sahu N."/>
            <person name="Indic B."/>
            <person name="Wong-Bajracharya J."/>
            <person name="Merenyi Z."/>
            <person name="Ke H.-M."/>
            <person name="Monk M."/>
            <person name="Kocsube S."/>
            <person name="Drula E."/>
            <person name="Lipzen A."/>
            <person name="Balint B."/>
            <person name="Henrissat B."/>
            <person name="Andreopoulos B."/>
            <person name="Martin F.M."/>
            <person name="Harder C.B."/>
            <person name="Rigling D."/>
            <person name="Ford K.L."/>
            <person name="Foster G.D."/>
            <person name="Pangilinan J."/>
            <person name="Papanicolaou A."/>
            <person name="Barry K."/>
            <person name="LaButti K."/>
            <person name="Viragh M."/>
            <person name="Koriabine M."/>
            <person name="Yan M."/>
            <person name="Riley R."/>
            <person name="Champramary S."/>
            <person name="Plett K.L."/>
            <person name="Tsai I.J."/>
            <person name="Slot J."/>
            <person name="Sipos G."/>
            <person name="Plett J."/>
            <person name="Nagy L.G."/>
            <person name="Grigoriev I.V."/>
        </authorList>
    </citation>
    <scope>NUCLEOTIDE SEQUENCE</scope>
    <source>
        <strain evidence="2">ICMP 16352</strain>
    </source>
</reference>
<proteinExistence type="predicted"/>